<dbReference type="EMBL" id="LQYY01000064">
    <property type="protein sequence ID" value="KYD34050.1"/>
    <property type="molecule type" value="Genomic_DNA"/>
</dbReference>
<protein>
    <submittedName>
        <fullName evidence="2">Uncharacterized protein</fullName>
    </submittedName>
</protein>
<sequence>MPDERPNNEKGADPNGETAPFSIMSNFSATPRFTLFSCGKTPIQIKKVPLQAGKFPLKKGVMEAPVHRGWGALCNQKDSR</sequence>
<comment type="caution">
    <text evidence="2">The sequence shown here is derived from an EMBL/GenBank/DDBJ whole genome shotgun (WGS) entry which is preliminary data.</text>
</comment>
<evidence type="ECO:0000313" key="2">
    <source>
        <dbReference type="EMBL" id="KYD34050.1"/>
    </source>
</evidence>
<dbReference type="PATRIC" id="fig|1422.17.peg.3148"/>
<dbReference type="Proteomes" id="UP000075517">
    <property type="component" value="Unassembled WGS sequence"/>
</dbReference>
<accession>A0A150NBG7</accession>
<organism evidence="2 3">
    <name type="scientific">Geobacillus stearothermophilus</name>
    <name type="common">Bacillus stearothermophilus</name>
    <dbReference type="NCBI Taxonomy" id="1422"/>
    <lineage>
        <taxon>Bacteria</taxon>
        <taxon>Bacillati</taxon>
        <taxon>Bacillota</taxon>
        <taxon>Bacilli</taxon>
        <taxon>Bacillales</taxon>
        <taxon>Anoxybacillaceae</taxon>
        <taxon>Geobacillus</taxon>
    </lineage>
</organism>
<evidence type="ECO:0000256" key="1">
    <source>
        <dbReference type="SAM" id="MobiDB-lite"/>
    </source>
</evidence>
<evidence type="ECO:0000313" key="3">
    <source>
        <dbReference type="Proteomes" id="UP000075517"/>
    </source>
</evidence>
<name>A0A150NBG7_GEOSE</name>
<feature type="region of interest" description="Disordered" evidence="1">
    <location>
        <begin position="1"/>
        <end position="22"/>
    </location>
</feature>
<reference evidence="2 3" key="1">
    <citation type="submission" date="2016-01" db="EMBL/GenBank/DDBJ databases">
        <title>Draft Genome Sequences of Seven Thermophilic Sporeformers Isolated from Foods.</title>
        <authorList>
            <person name="Berendsen E.M."/>
            <person name="Wells-Bennik M.H."/>
            <person name="Krawcyk A.O."/>
            <person name="De Jong A."/>
            <person name="Holsappel S."/>
            <person name="Eijlander R.T."/>
            <person name="Kuipers O.P."/>
        </authorList>
    </citation>
    <scope>NUCLEOTIDE SEQUENCE [LARGE SCALE GENOMIC DNA]</scope>
    <source>
        <strain evidence="2 3">B4114</strain>
    </source>
</reference>
<dbReference type="AlphaFoldDB" id="A0A150NBG7"/>
<gene>
    <name evidence="2" type="ORF">B4114_0785</name>
</gene>
<proteinExistence type="predicted"/>
<feature type="compositionally biased region" description="Basic and acidic residues" evidence="1">
    <location>
        <begin position="1"/>
        <end position="12"/>
    </location>
</feature>